<gene>
    <name evidence="1" type="ORF">DEH84_03560</name>
</gene>
<dbReference type="EMBL" id="CP029210">
    <property type="protein sequence ID" value="AWI52598.1"/>
    <property type="molecule type" value="Genomic_DNA"/>
</dbReference>
<name>A0A2U8FP24_9BURK</name>
<dbReference type="KEGG" id="aon:DEH84_03560"/>
<dbReference type="AlphaFoldDB" id="A0A2U8FP24"/>
<organism evidence="1 2">
    <name type="scientific">Aquabacterium olei</name>
    <dbReference type="NCBI Taxonomy" id="1296669"/>
    <lineage>
        <taxon>Bacteria</taxon>
        <taxon>Pseudomonadati</taxon>
        <taxon>Pseudomonadota</taxon>
        <taxon>Betaproteobacteria</taxon>
        <taxon>Burkholderiales</taxon>
        <taxon>Aquabacterium</taxon>
    </lineage>
</organism>
<evidence type="ECO:0000313" key="2">
    <source>
        <dbReference type="Proteomes" id="UP000244892"/>
    </source>
</evidence>
<dbReference type="OrthoDB" id="9153400at2"/>
<keyword evidence="2" id="KW-1185">Reference proteome</keyword>
<dbReference type="RefSeq" id="WP_109034829.1">
    <property type="nucleotide sequence ID" value="NZ_CP029210.1"/>
</dbReference>
<protein>
    <submittedName>
        <fullName evidence="1">Uncharacterized protein</fullName>
    </submittedName>
</protein>
<dbReference type="Proteomes" id="UP000244892">
    <property type="component" value="Chromosome"/>
</dbReference>
<accession>A0A2U8FP24</accession>
<proteinExistence type="predicted"/>
<reference evidence="1 2" key="1">
    <citation type="submission" date="2018-05" db="EMBL/GenBank/DDBJ databases">
        <title>complete genome sequence of Aquabacterium olei NBRC 110486.</title>
        <authorList>
            <person name="Tang B."/>
            <person name="Chang J."/>
            <person name="Zhang L."/>
            <person name="Yang H."/>
        </authorList>
    </citation>
    <scope>NUCLEOTIDE SEQUENCE [LARGE SCALE GENOMIC DNA]</scope>
    <source>
        <strain evidence="1 2">NBRC 110486</strain>
    </source>
</reference>
<evidence type="ECO:0000313" key="1">
    <source>
        <dbReference type="EMBL" id="AWI52598.1"/>
    </source>
</evidence>
<sequence>MPVTAARRIQVAQQFVRFGFGEHVDENAPFYANDFLTQELTTTEVQAVLSIVPRFNAFVGVAVAGGTERFRGRIRGWKFGREASVPILVVTLPDWSHQVEEQPLGAPLGRPVDEAEHAALVAELKETFEHQLDAQRFGPHPSWGNAYAAWWR</sequence>